<dbReference type="InterPro" id="IPR006724">
    <property type="entry name" value="Phage_TTP"/>
</dbReference>
<dbReference type="RefSeq" id="WP_207940169.1">
    <property type="nucleotide sequence ID" value="NZ_CP147251.1"/>
</dbReference>
<name>A0ABZ2SRE6_9ENTE</name>
<organism evidence="1 2">
    <name type="scientific">Candidatus Enterococcus lowellii</name>
    <dbReference type="NCBI Taxonomy" id="2230877"/>
    <lineage>
        <taxon>Bacteria</taxon>
        <taxon>Bacillati</taxon>
        <taxon>Bacillota</taxon>
        <taxon>Bacilli</taxon>
        <taxon>Lactobacillales</taxon>
        <taxon>Enterococcaceae</taxon>
        <taxon>Enterococcus</taxon>
    </lineage>
</organism>
<reference evidence="1 2" key="2">
    <citation type="submission" date="2024-03" db="EMBL/GenBank/DDBJ databases">
        <title>The Genome Sequence of Enterococcus sp. DIV2402.</title>
        <authorList>
            <consortium name="The Broad Institute Genomics Platform"/>
            <consortium name="The Broad Institute Microbial Omics Core"/>
            <consortium name="The Broad Institute Genomic Center for Infectious Diseases"/>
            <person name="Earl A."/>
            <person name="Manson A."/>
            <person name="Gilmore M."/>
            <person name="Schwartman J."/>
            <person name="Shea T."/>
            <person name="Abouelleil A."/>
            <person name="Cao P."/>
            <person name="Chapman S."/>
            <person name="Cusick C."/>
            <person name="Young S."/>
            <person name="Neafsey D."/>
            <person name="Nusbaum C."/>
            <person name="Birren B."/>
        </authorList>
    </citation>
    <scope>NUCLEOTIDE SEQUENCE [LARGE SCALE GENOMIC DNA]</scope>
    <source>
        <strain evidence="1 2">DIV2402</strain>
    </source>
</reference>
<gene>
    <name evidence="1" type="ORF">DOK78_002364</name>
</gene>
<evidence type="ECO:0000313" key="1">
    <source>
        <dbReference type="EMBL" id="WYJ77726.1"/>
    </source>
</evidence>
<reference evidence="1 2" key="1">
    <citation type="submission" date="2021-03" db="EMBL/GenBank/DDBJ databases">
        <authorList>
            <person name="Gilmore M.S."/>
            <person name="Schwartzman J."/>
            <person name="Van Tyne D."/>
            <person name="Martin M."/>
            <person name="Earl A.M."/>
            <person name="Manson A.L."/>
            <person name="Straub T."/>
            <person name="Salamzade R."/>
            <person name="Saavedra J."/>
            <person name="Lebreton F."/>
            <person name="Prichula J."/>
            <person name="Schaufler K."/>
            <person name="Gaca A."/>
            <person name="Sgardioli B."/>
            <person name="Wagenaar J."/>
            <person name="Strong T."/>
        </authorList>
    </citation>
    <scope>NUCLEOTIDE SEQUENCE [LARGE SCALE GENOMIC DNA]</scope>
    <source>
        <strain evidence="1 2">DIV2402</strain>
    </source>
</reference>
<dbReference type="NCBIfam" id="TIGR01603">
    <property type="entry name" value="maj_tail_phi13"/>
    <property type="match status" value="1"/>
</dbReference>
<evidence type="ECO:0000313" key="2">
    <source>
        <dbReference type="Proteomes" id="UP000664701"/>
    </source>
</evidence>
<dbReference type="Proteomes" id="UP000664701">
    <property type="component" value="Chromosome"/>
</dbReference>
<keyword evidence="2" id="KW-1185">Reference proteome</keyword>
<protein>
    <recommendedName>
        <fullName evidence="3">Phage tail protein</fullName>
    </recommendedName>
</protein>
<sequence>MATIGFSEAIFKIGTQEFTVNKASGGAIEASISGLGSPANTVYASNVPFYTVQKGTGAPEVELQIADLLDGGLYDALLGAKVEDGITILGEDTQAPYTSLILIAENKEGKRQFFGLPKGKFTAPDTSMSTTGDGGGELNTDTISGTFVTDNRGITYLTAVESATVTLAKFKEKVNGKTTP</sequence>
<dbReference type="EMBL" id="CP147251">
    <property type="protein sequence ID" value="WYJ77726.1"/>
    <property type="molecule type" value="Genomic_DNA"/>
</dbReference>
<accession>A0ABZ2SRE6</accession>
<proteinExistence type="predicted"/>
<dbReference type="InterPro" id="IPR006490">
    <property type="entry name" value="Maj_tail_phi13"/>
</dbReference>
<dbReference type="Pfam" id="PF04630">
    <property type="entry name" value="Phage_TTP_1"/>
    <property type="match status" value="1"/>
</dbReference>
<evidence type="ECO:0008006" key="3">
    <source>
        <dbReference type="Google" id="ProtNLM"/>
    </source>
</evidence>